<dbReference type="EnsemblMetazoa" id="XM_029488288.1">
    <property type="protein sequence ID" value="XP_029344148.1"/>
    <property type="gene ID" value="LOC115033845"/>
</dbReference>
<organism evidence="1 2">
    <name type="scientific">Acyrthosiphon pisum</name>
    <name type="common">Pea aphid</name>
    <dbReference type="NCBI Taxonomy" id="7029"/>
    <lineage>
        <taxon>Eukaryota</taxon>
        <taxon>Metazoa</taxon>
        <taxon>Ecdysozoa</taxon>
        <taxon>Arthropoda</taxon>
        <taxon>Hexapoda</taxon>
        <taxon>Insecta</taxon>
        <taxon>Pterygota</taxon>
        <taxon>Neoptera</taxon>
        <taxon>Paraneoptera</taxon>
        <taxon>Hemiptera</taxon>
        <taxon>Sternorrhyncha</taxon>
        <taxon>Aphidomorpha</taxon>
        <taxon>Aphidoidea</taxon>
        <taxon>Aphididae</taxon>
        <taxon>Macrosiphini</taxon>
        <taxon>Acyrthosiphon</taxon>
    </lineage>
</organism>
<proteinExistence type="predicted"/>
<evidence type="ECO:0008006" key="3">
    <source>
        <dbReference type="Google" id="ProtNLM"/>
    </source>
</evidence>
<dbReference type="RefSeq" id="XP_029344148.1">
    <property type="nucleotide sequence ID" value="XM_029488288.1"/>
</dbReference>
<dbReference type="GeneID" id="115033845"/>
<dbReference type="Proteomes" id="UP000007819">
    <property type="component" value="Chromosome A1"/>
</dbReference>
<sequence length="162" mass="18656">MGKIKAKKAIQKLKETAKNTQLTIHCVVGTITSEITQSAAGQLPSLNQLKRTVQRIRKIKTCASRRTRRAPLFSIKIWNCYSMLDDNIPRTNNSVEGWHNSFNSMLSAHHPSIWTFITALKKEESLNRFKIEQYTAGFEPPKKKKYKDSTIKLKKICDDYKN</sequence>
<reference evidence="1" key="2">
    <citation type="submission" date="2022-06" db="UniProtKB">
        <authorList>
            <consortium name="EnsemblMetazoa"/>
        </authorList>
    </citation>
    <scope>IDENTIFICATION</scope>
</reference>
<dbReference type="OrthoDB" id="6616388at2759"/>
<keyword evidence="2" id="KW-1185">Reference proteome</keyword>
<protein>
    <recommendedName>
        <fullName evidence="3">MULE domain-containing protein</fullName>
    </recommendedName>
</protein>
<evidence type="ECO:0000313" key="2">
    <source>
        <dbReference type="Proteomes" id="UP000007819"/>
    </source>
</evidence>
<name>A0A8R2JPW9_ACYPI</name>
<accession>A0A8R2JPW9</accession>
<dbReference type="KEGG" id="api:115033845"/>
<reference evidence="2" key="1">
    <citation type="submission" date="2010-06" db="EMBL/GenBank/DDBJ databases">
        <authorList>
            <person name="Jiang H."/>
            <person name="Abraham K."/>
            <person name="Ali S."/>
            <person name="Alsbrooks S.L."/>
            <person name="Anim B.N."/>
            <person name="Anosike U.S."/>
            <person name="Attaway T."/>
            <person name="Bandaranaike D.P."/>
            <person name="Battles P.K."/>
            <person name="Bell S.N."/>
            <person name="Bell A.V."/>
            <person name="Beltran B."/>
            <person name="Bickham C."/>
            <person name="Bustamante Y."/>
            <person name="Caleb T."/>
            <person name="Canada A."/>
            <person name="Cardenas V."/>
            <person name="Carter K."/>
            <person name="Chacko J."/>
            <person name="Chandrabose M.N."/>
            <person name="Chavez D."/>
            <person name="Chavez A."/>
            <person name="Chen L."/>
            <person name="Chu H.-S."/>
            <person name="Claassen K.J."/>
            <person name="Cockrell R."/>
            <person name="Collins M."/>
            <person name="Cooper J.A."/>
            <person name="Cree A."/>
            <person name="Curry S.M."/>
            <person name="Da Y."/>
            <person name="Dao M.D."/>
            <person name="Das B."/>
            <person name="Davila M.-L."/>
            <person name="Davy-Carroll L."/>
            <person name="Denson S."/>
            <person name="Dinh H."/>
            <person name="Ebong V.E."/>
            <person name="Edwards J.R."/>
            <person name="Egan A."/>
            <person name="El-Daye J."/>
            <person name="Escobedo L."/>
            <person name="Fernandez S."/>
            <person name="Fernando P.R."/>
            <person name="Flagg N."/>
            <person name="Forbes L.D."/>
            <person name="Fowler R.G."/>
            <person name="Fu Q."/>
            <person name="Gabisi R.A."/>
            <person name="Ganer J."/>
            <person name="Garbino Pronczuk A."/>
            <person name="Garcia R.M."/>
            <person name="Garner T."/>
            <person name="Garrett T.E."/>
            <person name="Gonzalez D.A."/>
            <person name="Hamid H."/>
            <person name="Hawkins E.S."/>
            <person name="Hirani K."/>
            <person name="Hogues M.E."/>
            <person name="Hollins B."/>
            <person name="Hsiao C.-H."/>
            <person name="Jabil R."/>
            <person name="James M.L."/>
            <person name="Jhangiani S.N."/>
            <person name="Johnson B."/>
            <person name="Johnson Q."/>
            <person name="Joshi V."/>
            <person name="Kalu J.B."/>
            <person name="Kam C."/>
            <person name="Kashfia A."/>
            <person name="Keebler J."/>
            <person name="Kisamo H."/>
            <person name="Kovar C.L."/>
            <person name="Lago L.A."/>
            <person name="Lai C.-Y."/>
            <person name="Laidlaw J."/>
            <person name="Lara F."/>
            <person name="Le T.-K."/>
            <person name="Lee S.L."/>
            <person name="Legall F.H."/>
            <person name="Lemon S.J."/>
            <person name="Lewis L.R."/>
            <person name="Li B."/>
            <person name="Liu Y."/>
            <person name="Liu Y.-S."/>
            <person name="Lopez J."/>
            <person name="Lozado R.J."/>
            <person name="Lu J."/>
            <person name="Madu R.C."/>
            <person name="Maheshwari M."/>
            <person name="Maheshwari R."/>
            <person name="Malloy K."/>
            <person name="Martinez E."/>
            <person name="Mathew T."/>
            <person name="Mercado I.C."/>
            <person name="Mercado C."/>
            <person name="Meyer B."/>
            <person name="Montgomery K."/>
            <person name="Morgan M.B."/>
            <person name="Munidasa M."/>
            <person name="Nazareth L.V."/>
            <person name="Nelson J."/>
            <person name="Ng B.M."/>
            <person name="Nguyen N.B."/>
            <person name="Nguyen P.Q."/>
            <person name="Nguyen T."/>
            <person name="Obregon M."/>
            <person name="Okwuonu G.O."/>
            <person name="Onwere C.G."/>
            <person name="Orozco G."/>
            <person name="Parra A."/>
            <person name="Patel S."/>
            <person name="Patil S."/>
            <person name="Perez A."/>
            <person name="Perez Y."/>
            <person name="Pham C."/>
            <person name="Primus E.L."/>
            <person name="Pu L.-L."/>
            <person name="Puazo M."/>
            <person name="Qin X."/>
            <person name="Quiroz J.B."/>
            <person name="Reese J."/>
            <person name="Richards S."/>
            <person name="Rives C.M."/>
            <person name="Robberts R."/>
            <person name="Ruiz S.J."/>
            <person name="Ruiz M.J."/>
            <person name="Santibanez J."/>
            <person name="Schneider B.W."/>
            <person name="Sisson I."/>
            <person name="Smith M."/>
            <person name="Sodergren E."/>
            <person name="Song X.-Z."/>
            <person name="Song B.B."/>
            <person name="Summersgill H."/>
            <person name="Thelus R."/>
            <person name="Thornton R.D."/>
            <person name="Trejos Z.Y."/>
            <person name="Usmani K."/>
            <person name="Vattathil S."/>
            <person name="Villasana D."/>
            <person name="Walker D.L."/>
            <person name="Wang S."/>
            <person name="Wang K."/>
            <person name="White C.S."/>
            <person name="Williams A.C."/>
            <person name="Williamson J."/>
            <person name="Wilson K."/>
            <person name="Woghiren I.O."/>
            <person name="Woodworth J.R."/>
            <person name="Worley K.C."/>
            <person name="Wright R.A."/>
            <person name="Wu W."/>
            <person name="Young L."/>
            <person name="Zhang L."/>
            <person name="Zhang J."/>
            <person name="Zhu Y."/>
            <person name="Muzny D.M."/>
            <person name="Weinstock G."/>
            <person name="Gibbs R.A."/>
        </authorList>
    </citation>
    <scope>NUCLEOTIDE SEQUENCE [LARGE SCALE GENOMIC DNA]</scope>
    <source>
        <strain evidence="2">LSR1</strain>
    </source>
</reference>
<evidence type="ECO:0000313" key="1">
    <source>
        <dbReference type="EnsemblMetazoa" id="XP_029344148.1"/>
    </source>
</evidence>
<dbReference type="AlphaFoldDB" id="A0A8R2JPW9"/>